<accession>A0ABX1YBY6</accession>
<proteinExistence type="predicted"/>
<keyword evidence="3" id="KW-1185">Reference proteome</keyword>
<reference evidence="2 3" key="1">
    <citation type="submission" date="2019-10" db="EMBL/GenBank/DDBJ databases">
        <title>Description of Paenibacillus terricola sp. nov.</title>
        <authorList>
            <person name="Carlier A."/>
            <person name="Qi S."/>
        </authorList>
    </citation>
    <scope>NUCLEOTIDE SEQUENCE [LARGE SCALE GENOMIC DNA]</scope>
    <source>
        <strain evidence="2 3">LMG 31459</strain>
    </source>
</reference>
<gene>
    <name evidence="2" type="ORF">GC101_06185</name>
</gene>
<evidence type="ECO:0000313" key="2">
    <source>
        <dbReference type="EMBL" id="NOU78467.1"/>
    </source>
</evidence>
<dbReference type="Proteomes" id="UP000596857">
    <property type="component" value="Unassembled WGS sequence"/>
</dbReference>
<dbReference type="Pfam" id="PF13592">
    <property type="entry name" value="HTH_33"/>
    <property type="match status" value="1"/>
</dbReference>
<sequence>MTKTQTDQLTKVLTNKRPVDVGFDAKYTWTLKLAIGYIEREFNQAFSERGLSLLLHRLGFSYTKATAADPEEQQKFREKTAINF</sequence>
<comment type="caution">
    <text evidence="2">The sequence shown here is derived from an EMBL/GenBank/DDBJ whole genome shotgun (WGS) entry which is preliminary data.</text>
</comment>
<evidence type="ECO:0000259" key="1">
    <source>
        <dbReference type="Pfam" id="PF13592"/>
    </source>
</evidence>
<feature type="domain" description="Winged helix-turn helix" evidence="1">
    <location>
        <begin position="26"/>
        <end position="80"/>
    </location>
</feature>
<dbReference type="EMBL" id="WHOB01000018">
    <property type="protein sequence ID" value="NOU78467.1"/>
    <property type="molecule type" value="Genomic_DNA"/>
</dbReference>
<organism evidence="2 3">
    <name type="scientific">Paenibacillus phytohabitans</name>
    <dbReference type="NCBI Taxonomy" id="2654978"/>
    <lineage>
        <taxon>Bacteria</taxon>
        <taxon>Bacillati</taxon>
        <taxon>Bacillota</taxon>
        <taxon>Bacilli</taxon>
        <taxon>Bacillales</taxon>
        <taxon>Paenibacillaceae</taxon>
        <taxon>Paenibacillus</taxon>
    </lineage>
</organism>
<dbReference type="InterPro" id="IPR025959">
    <property type="entry name" value="Winged_HTH_dom"/>
</dbReference>
<evidence type="ECO:0000313" key="3">
    <source>
        <dbReference type="Proteomes" id="UP000596857"/>
    </source>
</evidence>
<protein>
    <recommendedName>
        <fullName evidence="1">Winged helix-turn helix domain-containing protein</fullName>
    </recommendedName>
</protein>
<name>A0ABX1YBY6_9BACL</name>